<dbReference type="EMBL" id="JBHUKR010000011">
    <property type="protein sequence ID" value="MFD2419290.1"/>
    <property type="molecule type" value="Genomic_DNA"/>
</dbReference>
<evidence type="ECO:0000313" key="1">
    <source>
        <dbReference type="EMBL" id="MFD2419290.1"/>
    </source>
</evidence>
<dbReference type="Proteomes" id="UP001597417">
    <property type="component" value="Unassembled WGS sequence"/>
</dbReference>
<keyword evidence="2" id="KW-1185">Reference proteome</keyword>
<proteinExistence type="predicted"/>
<reference evidence="2" key="1">
    <citation type="journal article" date="2019" name="Int. J. Syst. Evol. Microbiol.">
        <title>The Global Catalogue of Microorganisms (GCM) 10K type strain sequencing project: providing services to taxonomists for standard genome sequencing and annotation.</title>
        <authorList>
            <consortium name="The Broad Institute Genomics Platform"/>
            <consortium name="The Broad Institute Genome Sequencing Center for Infectious Disease"/>
            <person name="Wu L."/>
            <person name="Ma J."/>
        </authorList>
    </citation>
    <scope>NUCLEOTIDE SEQUENCE [LARGE SCALE GENOMIC DNA]</scope>
    <source>
        <strain evidence="2">CGMCC 4.7645</strain>
    </source>
</reference>
<sequence>MTKRVKRAPMATVLPKNIRNPRSDVVALVPDDRKLRREFTPGMAADKLIILFSRVDLDCEWCLTRITAEDHRCLLDRIRSIESMTLFQVFSNDGKIGKDYEIPTLPNARARRRLEELEYDDRDKISRLQITGERRLYGFRAGARFYALWWDPHHRIWPSKKK</sequence>
<comment type="caution">
    <text evidence="1">The sequence shown here is derived from an EMBL/GenBank/DDBJ whole genome shotgun (WGS) entry which is preliminary data.</text>
</comment>
<protein>
    <submittedName>
        <fullName evidence="1">Uncharacterized protein</fullName>
    </submittedName>
</protein>
<accession>A0ABW5FYF8</accession>
<evidence type="ECO:0000313" key="2">
    <source>
        <dbReference type="Proteomes" id="UP001597417"/>
    </source>
</evidence>
<gene>
    <name evidence="1" type="ORF">ACFSXZ_23435</name>
</gene>
<name>A0ABW5FYF8_9PSEU</name>
<organism evidence="1 2">
    <name type="scientific">Amycolatopsis pigmentata</name>
    <dbReference type="NCBI Taxonomy" id="450801"/>
    <lineage>
        <taxon>Bacteria</taxon>
        <taxon>Bacillati</taxon>
        <taxon>Actinomycetota</taxon>
        <taxon>Actinomycetes</taxon>
        <taxon>Pseudonocardiales</taxon>
        <taxon>Pseudonocardiaceae</taxon>
        <taxon>Amycolatopsis</taxon>
    </lineage>
</organism>